<dbReference type="HOGENOM" id="CLU_2361234_0_0_1"/>
<dbReference type="RefSeq" id="XP_014178702.1">
    <property type="nucleotide sequence ID" value="XM_014323227.1"/>
</dbReference>
<accession>J6EXU4</accession>
<sequence>MERIAAPFLSNSACIVSCSRSNLIKLQATASYAKNVCRIPADTRKVRSCARWHADIWYLWSDLERIVLCDVFVVGITRAGRRELWTTGLETTFAQR</sequence>
<reference evidence="1 2" key="1">
    <citation type="journal article" date="2012" name="Eukaryot. Cell">
        <title>Draft genome sequence of CBS 2479, the standard type strain of Trichosporon asahii.</title>
        <authorList>
            <person name="Yang R.Y."/>
            <person name="Li H.T."/>
            <person name="Zhu H."/>
            <person name="Zhou G.P."/>
            <person name="Wang M."/>
            <person name="Wang L."/>
        </authorList>
    </citation>
    <scope>NUCLEOTIDE SEQUENCE [LARGE SCALE GENOMIC DNA]</scope>
    <source>
        <strain evidence="2">ATCC 90039 / CBS 2479 / JCM 2466 / KCTC 7840 / NCYC 2677 / UAMH 7654</strain>
    </source>
</reference>
<proteinExistence type="predicted"/>
<dbReference type="AlphaFoldDB" id="J6EXU4"/>
<evidence type="ECO:0000313" key="1">
    <source>
        <dbReference type="EMBL" id="EJT47652.1"/>
    </source>
</evidence>
<dbReference type="GeneID" id="25986942"/>
<gene>
    <name evidence="1" type="ORF">A1Q1_03429</name>
</gene>
<dbReference type="KEGG" id="tasa:A1Q1_03429"/>
<protein>
    <submittedName>
        <fullName evidence="1">Uncharacterized protein</fullName>
    </submittedName>
</protein>
<evidence type="ECO:0000313" key="2">
    <source>
        <dbReference type="Proteomes" id="UP000002748"/>
    </source>
</evidence>
<dbReference type="EMBL" id="ALBS01000233">
    <property type="protein sequence ID" value="EJT47652.1"/>
    <property type="molecule type" value="Genomic_DNA"/>
</dbReference>
<comment type="caution">
    <text evidence="1">The sequence shown here is derived from an EMBL/GenBank/DDBJ whole genome shotgun (WGS) entry which is preliminary data.</text>
</comment>
<name>J6EXU4_TRIAS</name>
<organism evidence="1 2">
    <name type="scientific">Trichosporon asahii var. asahii (strain ATCC 90039 / CBS 2479 / JCM 2466 / KCTC 7840 / NBRC 103889/ NCYC 2677 / UAMH 7654)</name>
    <name type="common">Yeast</name>
    <dbReference type="NCBI Taxonomy" id="1186058"/>
    <lineage>
        <taxon>Eukaryota</taxon>
        <taxon>Fungi</taxon>
        <taxon>Dikarya</taxon>
        <taxon>Basidiomycota</taxon>
        <taxon>Agaricomycotina</taxon>
        <taxon>Tremellomycetes</taxon>
        <taxon>Trichosporonales</taxon>
        <taxon>Trichosporonaceae</taxon>
        <taxon>Trichosporon</taxon>
    </lineage>
</organism>
<dbReference type="VEuPathDB" id="FungiDB:A1Q1_03429"/>
<dbReference type="Proteomes" id="UP000002748">
    <property type="component" value="Unassembled WGS sequence"/>
</dbReference>